<dbReference type="EMBL" id="SFCI01002041">
    <property type="protein sequence ID" value="TFY74509.1"/>
    <property type="molecule type" value="Genomic_DNA"/>
</dbReference>
<dbReference type="STRING" id="135208.A0A4Y9ZM53"/>
<dbReference type="Pfam" id="PF07727">
    <property type="entry name" value="RVT_2"/>
    <property type="match status" value="1"/>
</dbReference>
<gene>
    <name evidence="2" type="ORF">EWM64_g9503</name>
</gene>
<organism evidence="2 3">
    <name type="scientific">Hericium alpestre</name>
    <dbReference type="NCBI Taxonomy" id="135208"/>
    <lineage>
        <taxon>Eukaryota</taxon>
        <taxon>Fungi</taxon>
        <taxon>Dikarya</taxon>
        <taxon>Basidiomycota</taxon>
        <taxon>Agaricomycotina</taxon>
        <taxon>Agaricomycetes</taxon>
        <taxon>Russulales</taxon>
        <taxon>Hericiaceae</taxon>
        <taxon>Hericium</taxon>
    </lineage>
</organism>
<name>A0A4Y9ZM53_9AGAM</name>
<keyword evidence="3" id="KW-1185">Reference proteome</keyword>
<dbReference type="OrthoDB" id="2796020at2759"/>
<sequence>MELGIALAGSYVDFTFFRCMHMLDSGAGMTTGLPRAPALPCRMQRICHPLDYNVPGSEGEDDAVLFSDTIWTESDEADRLLVEISDEGVAVAMAAGGADGGELRSVREAQALAEWPQWEAAIQDELGHMEKMKTWELTEKPPDANLVGSKWVFKIKRDASGAISKYKACLVVQGFLQIPGINFTETFTPVTKLSSLHIIATLAAGFNWELHQMDVKNAY</sequence>
<reference evidence="2 3" key="1">
    <citation type="submission" date="2019-02" db="EMBL/GenBank/DDBJ databases">
        <title>Genome sequencing of the rare red list fungi Hericium alpestre (H. flagellum).</title>
        <authorList>
            <person name="Buettner E."/>
            <person name="Kellner H."/>
        </authorList>
    </citation>
    <scope>NUCLEOTIDE SEQUENCE [LARGE SCALE GENOMIC DNA]</scope>
    <source>
        <strain evidence="2 3">DSM 108284</strain>
    </source>
</reference>
<dbReference type="AlphaFoldDB" id="A0A4Y9ZM53"/>
<dbReference type="Proteomes" id="UP000298061">
    <property type="component" value="Unassembled WGS sequence"/>
</dbReference>
<evidence type="ECO:0000313" key="3">
    <source>
        <dbReference type="Proteomes" id="UP000298061"/>
    </source>
</evidence>
<accession>A0A4Y9ZM53</accession>
<proteinExistence type="predicted"/>
<comment type="caution">
    <text evidence="2">The sequence shown here is derived from an EMBL/GenBank/DDBJ whole genome shotgun (WGS) entry which is preliminary data.</text>
</comment>
<feature type="domain" description="Reverse transcriptase Ty1/copia-type" evidence="1">
    <location>
        <begin position="133"/>
        <end position="219"/>
    </location>
</feature>
<dbReference type="InterPro" id="IPR013103">
    <property type="entry name" value="RVT_2"/>
</dbReference>
<evidence type="ECO:0000313" key="2">
    <source>
        <dbReference type="EMBL" id="TFY74509.1"/>
    </source>
</evidence>
<evidence type="ECO:0000259" key="1">
    <source>
        <dbReference type="Pfam" id="PF07727"/>
    </source>
</evidence>
<protein>
    <recommendedName>
        <fullName evidence="1">Reverse transcriptase Ty1/copia-type domain-containing protein</fullName>
    </recommendedName>
</protein>